<protein>
    <submittedName>
        <fullName evidence="2">Uncharacterized protein</fullName>
    </submittedName>
</protein>
<accession>A0A4Y2WFS4</accession>
<evidence type="ECO:0000313" key="1">
    <source>
        <dbReference type="EMBL" id="GBO36311.1"/>
    </source>
</evidence>
<proteinExistence type="predicted"/>
<comment type="caution">
    <text evidence="2">The sequence shown here is derived from an EMBL/GenBank/DDBJ whole genome shotgun (WGS) entry which is preliminary data.</text>
</comment>
<dbReference type="Proteomes" id="UP000499080">
    <property type="component" value="Unassembled WGS sequence"/>
</dbReference>
<feature type="non-terminal residue" evidence="2">
    <location>
        <position position="119"/>
    </location>
</feature>
<organism evidence="2 3">
    <name type="scientific">Araneus ventricosus</name>
    <name type="common">Orbweaver spider</name>
    <name type="synonym">Epeira ventricosa</name>
    <dbReference type="NCBI Taxonomy" id="182803"/>
    <lineage>
        <taxon>Eukaryota</taxon>
        <taxon>Metazoa</taxon>
        <taxon>Ecdysozoa</taxon>
        <taxon>Arthropoda</taxon>
        <taxon>Chelicerata</taxon>
        <taxon>Arachnida</taxon>
        <taxon>Araneae</taxon>
        <taxon>Araneomorphae</taxon>
        <taxon>Entelegynae</taxon>
        <taxon>Araneoidea</taxon>
        <taxon>Araneidae</taxon>
        <taxon>Araneus</taxon>
    </lineage>
</organism>
<reference evidence="2 3" key="1">
    <citation type="journal article" date="2019" name="Sci. Rep.">
        <title>Orb-weaving spider Araneus ventricosus genome elucidates the spidroin gene catalogue.</title>
        <authorList>
            <person name="Kono N."/>
            <person name="Nakamura H."/>
            <person name="Ohtoshi R."/>
            <person name="Moran D.A.P."/>
            <person name="Shinohara A."/>
            <person name="Yoshida Y."/>
            <person name="Fujiwara M."/>
            <person name="Mori M."/>
            <person name="Tomita M."/>
            <person name="Arakawa K."/>
        </authorList>
    </citation>
    <scope>NUCLEOTIDE SEQUENCE [LARGE SCALE GENOMIC DNA]</scope>
</reference>
<gene>
    <name evidence="2" type="ORF">AVEN_204887_1</name>
    <name evidence="1" type="ORF">AVEN_66278_1</name>
</gene>
<evidence type="ECO:0000313" key="2">
    <source>
        <dbReference type="EMBL" id="GBO36315.1"/>
    </source>
</evidence>
<evidence type="ECO:0000313" key="3">
    <source>
        <dbReference type="Proteomes" id="UP000499080"/>
    </source>
</evidence>
<dbReference type="EMBL" id="BGPR01060460">
    <property type="protein sequence ID" value="GBO36311.1"/>
    <property type="molecule type" value="Genomic_DNA"/>
</dbReference>
<name>A0A4Y2WFS4_ARAVE</name>
<keyword evidence="3" id="KW-1185">Reference proteome</keyword>
<sequence>MEESEDEDFGSFQQETDVAEVEEVIYLESCMVDFSTNMLILIDNVECARMKVHHSNVYGIQEVDCGEYDMTALRPTNMVKSKFVLVVNDQLVISESQLKVVLPDCIFQVDCRKEFFGFQ</sequence>
<dbReference type="EMBL" id="BGPR01060463">
    <property type="protein sequence ID" value="GBO36315.1"/>
    <property type="molecule type" value="Genomic_DNA"/>
</dbReference>
<dbReference type="AlphaFoldDB" id="A0A4Y2WFS4"/>